<evidence type="ECO:0000313" key="3">
    <source>
        <dbReference type="Proteomes" id="UP000642993"/>
    </source>
</evidence>
<keyword evidence="1" id="KW-1133">Transmembrane helix</keyword>
<dbReference type="RefSeq" id="WP_192040083.1">
    <property type="nucleotide sequence ID" value="NZ_JACYWE010000009.1"/>
</dbReference>
<evidence type="ECO:0000313" key="2">
    <source>
        <dbReference type="EMBL" id="MBD8507620.1"/>
    </source>
</evidence>
<comment type="caution">
    <text evidence="2">The sequence shown here is derived from an EMBL/GenBank/DDBJ whole genome shotgun (WGS) entry which is preliminary data.</text>
</comment>
<gene>
    <name evidence="2" type="ORF">HT102_14125</name>
</gene>
<accession>A0A927PLX4</accession>
<sequence length="147" mass="16186">MKGLLAGLIAAVVAIAIGAVLFFVLIDSSDSTEVRQESRTYAVNGSQQTCADFYEATCDFDTQYGFNRWADGLDGFVGEQRMGSFARDIGFVETSKIALETCILTSKSGKTIEDLLDYTRPKYPEANTAAVFPIWNAARWHLCPLPR</sequence>
<dbReference type="Proteomes" id="UP000642993">
    <property type="component" value="Unassembled WGS sequence"/>
</dbReference>
<keyword evidence="1" id="KW-0812">Transmembrane</keyword>
<keyword evidence="1" id="KW-0472">Membrane</keyword>
<feature type="transmembrane region" description="Helical" evidence="1">
    <location>
        <begin position="6"/>
        <end position="26"/>
    </location>
</feature>
<reference evidence="2" key="1">
    <citation type="submission" date="2020-09" db="EMBL/GenBank/DDBJ databases">
        <title>Hoyosella lacisalsi sp. nov., a halotolerant actinobacterium isolated from soil of Lake Gudzhirganskoe.</title>
        <authorList>
            <person name="Yang Q."/>
            <person name="Guo P.Y."/>
            <person name="Liu S.W."/>
            <person name="Li F.N."/>
            <person name="Sun C.H."/>
        </authorList>
    </citation>
    <scope>NUCLEOTIDE SEQUENCE</scope>
    <source>
        <strain evidence="2">G463</strain>
    </source>
</reference>
<proteinExistence type="predicted"/>
<keyword evidence="3" id="KW-1185">Reference proteome</keyword>
<name>A0A927PLX4_9ACTN</name>
<dbReference type="EMBL" id="JACYWE010000009">
    <property type="protein sequence ID" value="MBD8507620.1"/>
    <property type="molecule type" value="Genomic_DNA"/>
</dbReference>
<evidence type="ECO:0000256" key="1">
    <source>
        <dbReference type="SAM" id="Phobius"/>
    </source>
</evidence>
<dbReference type="AlphaFoldDB" id="A0A927PLX4"/>
<protein>
    <submittedName>
        <fullName evidence="2">Uncharacterized protein</fullName>
    </submittedName>
</protein>
<organism evidence="2 3">
    <name type="scientific">Lolliginicoccus lacisalsi</name>
    <dbReference type="NCBI Taxonomy" id="2742202"/>
    <lineage>
        <taxon>Bacteria</taxon>
        <taxon>Bacillati</taxon>
        <taxon>Actinomycetota</taxon>
        <taxon>Actinomycetes</taxon>
        <taxon>Mycobacteriales</taxon>
        <taxon>Hoyosellaceae</taxon>
        <taxon>Lolliginicoccus</taxon>
    </lineage>
</organism>